<evidence type="ECO:0000313" key="1">
    <source>
        <dbReference type="EMBL" id="PTQ30284.1"/>
    </source>
</evidence>
<organism evidence="1 2">
    <name type="scientific">Marchantia polymorpha</name>
    <name type="common">Common liverwort</name>
    <name type="synonym">Marchantia aquatica</name>
    <dbReference type="NCBI Taxonomy" id="3197"/>
    <lineage>
        <taxon>Eukaryota</taxon>
        <taxon>Viridiplantae</taxon>
        <taxon>Streptophyta</taxon>
        <taxon>Embryophyta</taxon>
        <taxon>Marchantiophyta</taxon>
        <taxon>Marchantiopsida</taxon>
        <taxon>Marchantiidae</taxon>
        <taxon>Marchantiales</taxon>
        <taxon>Marchantiaceae</taxon>
        <taxon>Marchantia</taxon>
    </lineage>
</organism>
<dbReference type="AlphaFoldDB" id="A0A2R6W8V3"/>
<accession>A0A2R6W8V3</accession>
<reference evidence="2" key="1">
    <citation type="journal article" date="2017" name="Cell">
        <title>Insights into land plant evolution garnered from the Marchantia polymorpha genome.</title>
        <authorList>
            <person name="Bowman J.L."/>
            <person name="Kohchi T."/>
            <person name="Yamato K.T."/>
            <person name="Jenkins J."/>
            <person name="Shu S."/>
            <person name="Ishizaki K."/>
            <person name="Yamaoka S."/>
            <person name="Nishihama R."/>
            <person name="Nakamura Y."/>
            <person name="Berger F."/>
            <person name="Adam C."/>
            <person name="Aki S.S."/>
            <person name="Althoff F."/>
            <person name="Araki T."/>
            <person name="Arteaga-Vazquez M.A."/>
            <person name="Balasubrmanian S."/>
            <person name="Barry K."/>
            <person name="Bauer D."/>
            <person name="Boehm C.R."/>
            <person name="Briginshaw L."/>
            <person name="Caballero-Perez J."/>
            <person name="Catarino B."/>
            <person name="Chen F."/>
            <person name="Chiyoda S."/>
            <person name="Chovatia M."/>
            <person name="Davies K.M."/>
            <person name="Delmans M."/>
            <person name="Demura T."/>
            <person name="Dierschke T."/>
            <person name="Dolan L."/>
            <person name="Dorantes-Acosta A.E."/>
            <person name="Eklund D.M."/>
            <person name="Florent S.N."/>
            <person name="Flores-Sandoval E."/>
            <person name="Fujiyama A."/>
            <person name="Fukuzawa H."/>
            <person name="Galik B."/>
            <person name="Grimanelli D."/>
            <person name="Grimwood J."/>
            <person name="Grossniklaus U."/>
            <person name="Hamada T."/>
            <person name="Haseloff J."/>
            <person name="Hetherington A.J."/>
            <person name="Higo A."/>
            <person name="Hirakawa Y."/>
            <person name="Hundley H.N."/>
            <person name="Ikeda Y."/>
            <person name="Inoue K."/>
            <person name="Inoue S.I."/>
            <person name="Ishida S."/>
            <person name="Jia Q."/>
            <person name="Kakita M."/>
            <person name="Kanazawa T."/>
            <person name="Kawai Y."/>
            <person name="Kawashima T."/>
            <person name="Kennedy M."/>
            <person name="Kinose K."/>
            <person name="Kinoshita T."/>
            <person name="Kohara Y."/>
            <person name="Koide E."/>
            <person name="Komatsu K."/>
            <person name="Kopischke S."/>
            <person name="Kubo M."/>
            <person name="Kyozuka J."/>
            <person name="Lagercrantz U."/>
            <person name="Lin S.S."/>
            <person name="Lindquist E."/>
            <person name="Lipzen A.M."/>
            <person name="Lu C.W."/>
            <person name="De Luna E."/>
            <person name="Martienssen R.A."/>
            <person name="Minamino N."/>
            <person name="Mizutani M."/>
            <person name="Mizutani M."/>
            <person name="Mochizuki N."/>
            <person name="Monte I."/>
            <person name="Mosher R."/>
            <person name="Nagasaki H."/>
            <person name="Nakagami H."/>
            <person name="Naramoto S."/>
            <person name="Nishitani K."/>
            <person name="Ohtani M."/>
            <person name="Okamoto T."/>
            <person name="Okumura M."/>
            <person name="Phillips J."/>
            <person name="Pollak B."/>
            <person name="Reinders A."/>
            <person name="Rovekamp M."/>
            <person name="Sano R."/>
            <person name="Sawa S."/>
            <person name="Schmid M.W."/>
            <person name="Shirakawa M."/>
            <person name="Solano R."/>
            <person name="Spunde A."/>
            <person name="Suetsugu N."/>
            <person name="Sugano S."/>
            <person name="Sugiyama A."/>
            <person name="Sun R."/>
            <person name="Suzuki Y."/>
            <person name="Takenaka M."/>
            <person name="Takezawa D."/>
            <person name="Tomogane H."/>
            <person name="Tsuzuki M."/>
            <person name="Ueda T."/>
            <person name="Umeda M."/>
            <person name="Ward J.M."/>
            <person name="Watanabe Y."/>
            <person name="Yazaki K."/>
            <person name="Yokoyama R."/>
            <person name="Yoshitake Y."/>
            <person name="Yotsui I."/>
            <person name="Zachgo S."/>
            <person name="Schmutz J."/>
        </authorList>
    </citation>
    <scope>NUCLEOTIDE SEQUENCE [LARGE SCALE GENOMIC DNA]</scope>
    <source>
        <strain evidence="2">Tak-1</strain>
    </source>
</reference>
<sequence>MTNSAASARGLLEQIAALYTGADYLAHLMDVICSIRTGSRLQYFVMSSSILRTLEKMPQTGAFPTDFWPKLPKVISSSVNRNQIWSKELIKS</sequence>
<proteinExistence type="predicted"/>
<protein>
    <submittedName>
        <fullName evidence="1">Uncharacterized protein</fullName>
    </submittedName>
</protein>
<keyword evidence="2" id="KW-1185">Reference proteome</keyword>
<gene>
    <name evidence="1" type="ORF">MARPO_0126s0006</name>
</gene>
<dbReference type="EMBL" id="KZ772798">
    <property type="protein sequence ID" value="PTQ30284.1"/>
    <property type="molecule type" value="Genomic_DNA"/>
</dbReference>
<dbReference type="Proteomes" id="UP000244005">
    <property type="component" value="Unassembled WGS sequence"/>
</dbReference>
<evidence type="ECO:0000313" key="2">
    <source>
        <dbReference type="Proteomes" id="UP000244005"/>
    </source>
</evidence>
<name>A0A2R6W8V3_MARPO</name>